<dbReference type="Proteomes" id="UP000199423">
    <property type="component" value="Unassembled WGS sequence"/>
</dbReference>
<evidence type="ECO:0000256" key="1">
    <source>
        <dbReference type="ARBA" id="ARBA00005417"/>
    </source>
</evidence>
<sequence>MNLSARANATSTESVAKLSVRDISRRFETRGKIVEALKGVSFDVPSGGFYSIIGHSGCGKSTLLNIVAGLDQATSGVVAVDGVVRRSPGPDRGMVFQSYTLFPWLSVIENVAFGMRMGGMGKKERREAAQHYVELVKLSAFVDAYPKELSGGMRQRVALARALANKPAVLLMDEPFGALDAETREQMQELLLNVRNKEFMTVLFITHDIEEAILLSETIGIMAARPGRVAHEFKIELPYPRDAATKVSDAFVQNKRRLIEVFKSI</sequence>
<dbReference type="PANTHER" id="PTHR42788">
    <property type="entry name" value="TAURINE IMPORT ATP-BINDING PROTEIN-RELATED"/>
    <property type="match status" value="1"/>
</dbReference>
<evidence type="ECO:0000259" key="5">
    <source>
        <dbReference type="PROSITE" id="PS50893"/>
    </source>
</evidence>
<dbReference type="OrthoDB" id="9807242at2"/>
<dbReference type="PANTHER" id="PTHR42788:SF13">
    <property type="entry name" value="ALIPHATIC SULFONATES IMPORT ATP-BINDING PROTEIN SSUB"/>
    <property type="match status" value="1"/>
</dbReference>
<dbReference type="InterPro" id="IPR017871">
    <property type="entry name" value="ABC_transporter-like_CS"/>
</dbReference>
<feature type="domain" description="ABC transporter" evidence="5">
    <location>
        <begin position="18"/>
        <end position="251"/>
    </location>
</feature>
<evidence type="ECO:0000256" key="3">
    <source>
        <dbReference type="ARBA" id="ARBA00022741"/>
    </source>
</evidence>
<dbReference type="SMART" id="SM00382">
    <property type="entry name" value="AAA"/>
    <property type="match status" value="1"/>
</dbReference>
<evidence type="ECO:0000313" key="7">
    <source>
        <dbReference type="Proteomes" id="UP000199423"/>
    </source>
</evidence>
<dbReference type="InterPro" id="IPR003593">
    <property type="entry name" value="AAA+_ATPase"/>
</dbReference>
<organism evidence="6 7">
    <name type="scientific">Hyphomicrobium facile</name>
    <dbReference type="NCBI Taxonomy" id="51670"/>
    <lineage>
        <taxon>Bacteria</taxon>
        <taxon>Pseudomonadati</taxon>
        <taxon>Pseudomonadota</taxon>
        <taxon>Alphaproteobacteria</taxon>
        <taxon>Hyphomicrobiales</taxon>
        <taxon>Hyphomicrobiaceae</taxon>
        <taxon>Hyphomicrobium</taxon>
    </lineage>
</organism>
<dbReference type="InterPro" id="IPR003439">
    <property type="entry name" value="ABC_transporter-like_ATP-bd"/>
</dbReference>
<evidence type="ECO:0000256" key="4">
    <source>
        <dbReference type="ARBA" id="ARBA00022840"/>
    </source>
</evidence>
<keyword evidence="2" id="KW-0813">Transport</keyword>
<dbReference type="SUPFAM" id="SSF52540">
    <property type="entry name" value="P-loop containing nucleoside triphosphate hydrolases"/>
    <property type="match status" value="1"/>
</dbReference>
<evidence type="ECO:0000256" key="2">
    <source>
        <dbReference type="ARBA" id="ARBA00022448"/>
    </source>
</evidence>
<reference evidence="7" key="1">
    <citation type="submission" date="2016-10" db="EMBL/GenBank/DDBJ databases">
        <authorList>
            <person name="Varghese N."/>
            <person name="Submissions S."/>
        </authorList>
    </citation>
    <scope>NUCLEOTIDE SEQUENCE [LARGE SCALE GENOMIC DNA]</scope>
    <source>
        <strain evidence="7">DSM 1565</strain>
    </source>
</reference>
<keyword evidence="4 6" id="KW-0067">ATP-binding</keyword>
<dbReference type="STRING" id="51670.SAMN04488557_4089"/>
<keyword evidence="7" id="KW-1185">Reference proteome</keyword>
<comment type="similarity">
    <text evidence="1">Belongs to the ABC transporter superfamily.</text>
</comment>
<dbReference type="InterPro" id="IPR027417">
    <property type="entry name" value="P-loop_NTPase"/>
</dbReference>
<dbReference type="RefSeq" id="WP_092869596.1">
    <property type="nucleotide sequence ID" value="NZ_FPCH01000005.1"/>
</dbReference>
<name>A0A1I7NWM2_9HYPH</name>
<evidence type="ECO:0000313" key="6">
    <source>
        <dbReference type="EMBL" id="SFV39065.1"/>
    </source>
</evidence>
<dbReference type="GO" id="GO:0016887">
    <property type="term" value="F:ATP hydrolysis activity"/>
    <property type="evidence" value="ECO:0007669"/>
    <property type="project" value="InterPro"/>
</dbReference>
<dbReference type="PROSITE" id="PS00211">
    <property type="entry name" value="ABC_TRANSPORTER_1"/>
    <property type="match status" value="1"/>
</dbReference>
<proteinExistence type="inferred from homology"/>
<dbReference type="AlphaFoldDB" id="A0A1I7NWM2"/>
<dbReference type="Pfam" id="PF00005">
    <property type="entry name" value="ABC_tran"/>
    <property type="match status" value="1"/>
</dbReference>
<dbReference type="InterPro" id="IPR050166">
    <property type="entry name" value="ABC_transporter_ATP-bind"/>
</dbReference>
<dbReference type="GO" id="GO:0005524">
    <property type="term" value="F:ATP binding"/>
    <property type="evidence" value="ECO:0007669"/>
    <property type="project" value="UniProtKB-KW"/>
</dbReference>
<dbReference type="Gene3D" id="3.40.50.300">
    <property type="entry name" value="P-loop containing nucleotide triphosphate hydrolases"/>
    <property type="match status" value="1"/>
</dbReference>
<dbReference type="CDD" id="cd03293">
    <property type="entry name" value="ABC_NrtD_SsuB_transporters"/>
    <property type="match status" value="1"/>
</dbReference>
<dbReference type="EMBL" id="FPCH01000005">
    <property type="protein sequence ID" value="SFV39065.1"/>
    <property type="molecule type" value="Genomic_DNA"/>
</dbReference>
<gene>
    <name evidence="6" type="ORF">SAMN04488557_4089</name>
</gene>
<protein>
    <submittedName>
        <fullName evidence="6">NitT/TauT family transport system ATP-binding protein</fullName>
    </submittedName>
</protein>
<accession>A0A1I7NWM2</accession>
<dbReference type="PROSITE" id="PS50893">
    <property type="entry name" value="ABC_TRANSPORTER_2"/>
    <property type="match status" value="1"/>
</dbReference>
<keyword evidence="3" id="KW-0547">Nucleotide-binding</keyword>